<organism evidence="4 5">
    <name type="scientific">Halosolutus amylolyticus</name>
    <dbReference type="NCBI Taxonomy" id="2932267"/>
    <lineage>
        <taxon>Archaea</taxon>
        <taxon>Methanobacteriati</taxon>
        <taxon>Methanobacteriota</taxon>
        <taxon>Stenosarchaea group</taxon>
        <taxon>Halobacteria</taxon>
        <taxon>Halobacteriales</taxon>
        <taxon>Natrialbaceae</taxon>
        <taxon>Halosolutus</taxon>
    </lineage>
</organism>
<proteinExistence type="inferred from homology"/>
<dbReference type="EMBL" id="JBHSFA010000007">
    <property type="protein sequence ID" value="MFC4543251.1"/>
    <property type="molecule type" value="Genomic_DNA"/>
</dbReference>
<comment type="caution">
    <text evidence="4">The sequence shown here is derived from an EMBL/GenBank/DDBJ whole genome shotgun (WGS) entry which is preliminary data.</text>
</comment>
<feature type="region of interest" description="Disordered" evidence="2">
    <location>
        <begin position="330"/>
        <end position="368"/>
    </location>
</feature>
<name>A0ABD5PRW5_9EURY</name>
<dbReference type="Proteomes" id="UP001595898">
    <property type="component" value="Unassembled WGS sequence"/>
</dbReference>
<feature type="domain" description="Sulfatase N-terminal" evidence="3">
    <location>
        <begin position="26"/>
        <end position="330"/>
    </location>
</feature>
<dbReference type="InterPro" id="IPR000917">
    <property type="entry name" value="Sulfatase_N"/>
</dbReference>
<gene>
    <name evidence="4" type="ORF">ACFO5R_15075</name>
</gene>
<keyword evidence="5" id="KW-1185">Reference proteome</keyword>
<dbReference type="InterPro" id="IPR050738">
    <property type="entry name" value="Sulfatase"/>
</dbReference>
<sequence>MTNVALVVLDTLRYDAFEEHFDWLPGRRFEYAWSTSHWTVPAHASLFTGRYASEVGIYAGAQTFDWPDPLLAERLRSAGYTTRAFSANPNLSPVFDADRGFDEFELSWRIRHHGDDLFDWDGFIAETRDRGPERYAHALKEVLLGDNRTLPSLKHGAVLKLRDTPLASSVEHVDEGASTALDLVRDARFGDEEFLFLNLMEAHSPYDPPPEWKTVEVDIDGLAASLGEPEDDPADIRRAYDDCVQYLSHVYERIFARLREEFDVIVTLSDHGELLGEHDGWEHLSGIYPELARVPLSVYDARDGPVEDVIYDDRSVSLMDVHETVLAAANLESDPGTRGRDLTDLPDADREPDSAGVDDEADGEPADSVRAGEVLVEYHGLPERHVDALRRKGFEDLDDRTGWLDGVAVADYFGYETFDGFEEWGDSPYEDPRARIETLVEGIDRRTDVSEDPELDESVMRQLEDLGYA</sequence>
<evidence type="ECO:0000259" key="3">
    <source>
        <dbReference type="Pfam" id="PF00884"/>
    </source>
</evidence>
<dbReference type="SUPFAM" id="SSF53649">
    <property type="entry name" value="Alkaline phosphatase-like"/>
    <property type="match status" value="1"/>
</dbReference>
<accession>A0ABD5PRW5</accession>
<feature type="compositionally biased region" description="Acidic residues" evidence="2">
    <location>
        <begin position="356"/>
        <end position="365"/>
    </location>
</feature>
<evidence type="ECO:0000313" key="4">
    <source>
        <dbReference type="EMBL" id="MFC4543251.1"/>
    </source>
</evidence>
<dbReference type="InterPro" id="IPR017850">
    <property type="entry name" value="Alkaline_phosphatase_core_sf"/>
</dbReference>
<dbReference type="PANTHER" id="PTHR42693:SF33">
    <property type="entry name" value="ARYLSULFATASE"/>
    <property type="match status" value="1"/>
</dbReference>
<evidence type="ECO:0000256" key="2">
    <source>
        <dbReference type="SAM" id="MobiDB-lite"/>
    </source>
</evidence>
<dbReference type="PANTHER" id="PTHR42693">
    <property type="entry name" value="ARYLSULFATASE FAMILY MEMBER"/>
    <property type="match status" value="1"/>
</dbReference>
<dbReference type="RefSeq" id="WP_250140071.1">
    <property type="nucleotide sequence ID" value="NZ_JALIQP010000002.1"/>
</dbReference>
<evidence type="ECO:0000256" key="1">
    <source>
        <dbReference type="ARBA" id="ARBA00008779"/>
    </source>
</evidence>
<evidence type="ECO:0000313" key="5">
    <source>
        <dbReference type="Proteomes" id="UP001595898"/>
    </source>
</evidence>
<dbReference type="Gene3D" id="3.40.720.10">
    <property type="entry name" value="Alkaline Phosphatase, subunit A"/>
    <property type="match status" value="1"/>
</dbReference>
<feature type="region of interest" description="Disordered" evidence="2">
    <location>
        <begin position="446"/>
        <end position="469"/>
    </location>
</feature>
<dbReference type="AlphaFoldDB" id="A0ABD5PRW5"/>
<reference evidence="4 5" key="1">
    <citation type="journal article" date="2019" name="Int. J. Syst. Evol. Microbiol.">
        <title>The Global Catalogue of Microorganisms (GCM) 10K type strain sequencing project: providing services to taxonomists for standard genome sequencing and annotation.</title>
        <authorList>
            <consortium name="The Broad Institute Genomics Platform"/>
            <consortium name="The Broad Institute Genome Sequencing Center for Infectious Disease"/>
            <person name="Wu L."/>
            <person name="Ma J."/>
        </authorList>
    </citation>
    <scope>NUCLEOTIDE SEQUENCE [LARGE SCALE GENOMIC DNA]</scope>
    <source>
        <strain evidence="4 5">WLHS5</strain>
    </source>
</reference>
<dbReference type="Pfam" id="PF00884">
    <property type="entry name" value="Sulfatase"/>
    <property type="match status" value="1"/>
</dbReference>
<feature type="compositionally biased region" description="Basic and acidic residues" evidence="2">
    <location>
        <begin position="458"/>
        <end position="469"/>
    </location>
</feature>
<feature type="compositionally biased region" description="Basic and acidic residues" evidence="2">
    <location>
        <begin position="335"/>
        <end position="353"/>
    </location>
</feature>
<comment type="similarity">
    <text evidence="1">Belongs to the sulfatase family.</text>
</comment>
<protein>
    <submittedName>
        <fullName evidence="4">Sulfatase-like hydrolase/transferase</fullName>
    </submittedName>
</protein>